<gene>
    <name evidence="1" type="ORF">VSH64_18350</name>
</gene>
<dbReference type="RefSeq" id="WP_326836834.1">
    <property type="nucleotide sequence ID" value="NZ_CP142149.1"/>
</dbReference>
<dbReference type="InterPro" id="IPR029058">
    <property type="entry name" value="AB_hydrolase_fold"/>
</dbReference>
<keyword evidence="1" id="KW-0378">Hydrolase</keyword>
<organism evidence="1 2">
    <name type="scientific">Amycolatopsis rhabdoformis</name>
    <dbReference type="NCBI Taxonomy" id="1448059"/>
    <lineage>
        <taxon>Bacteria</taxon>
        <taxon>Bacillati</taxon>
        <taxon>Actinomycetota</taxon>
        <taxon>Actinomycetes</taxon>
        <taxon>Pseudonocardiales</taxon>
        <taxon>Pseudonocardiaceae</taxon>
        <taxon>Amycolatopsis</taxon>
    </lineage>
</organism>
<reference evidence="1 2" key="1">
    <citation type="journal article" date="2015" name="Int. J. Syst. Evol. Microbiol.">
        <title>Amycolatopsis rhabdoformis sp. nov., an actinomycete isolated from a tropical forest soil.</title>
        <authorList>
            <person name="Souza W.R."/>
            <person name="Silva R.E."/>
            <person name="Goodfellow M."/>
            <person name="Busarakam K."/>
            <person name="Figueiro F.S."/>
            <person name="Ferreira D."/>
            <person name="Rodrigues-Filho E."/>
            <person name="Moraes L.A.B."/>
            <person name="Zucchi T.D."/>
        </authorList>
    </citation>
    <scope>NUCLEOTIDE SEQUENCE [LARGE SCALE GENOMIC DNA]</scope>
    <source>
        <strain evidence="1 2">NCIMB 14900</strain>
    </source>
</reference>
<dbReference type="GO" id="GO:0016787">
    <property type="term" value="F:hydrolase activity"/>
    <property type="evidence" value="ECO:0007669"/>
    <property type="project" value="UniProtKB-KW"/>
</dbReference>
<proteinExistence type="predicted"/>
<protein>
    <submittedName>
        <fullName evidence="1">Alpha/beta hydrolase</fullName>
    </submittedName>
</protein>
<dbReference type="Gene3D" id="3.40.50.1820">
    <property type="entry name" value="alpha/beta hydrolase"/>
    <property type="match status" value="1"/>
</dbReference>
<accession>A0ABZ1IHY9</accession>
<dbReference type="Proteomes" id="UP001330812">
    <property type="component" value="Chromosome"/>
</dbReference>
<evidence type="ECO:0000313" key="1">
    <source>
        <dbReference type="EMBL" id="WSE34036.1"/>
    </source>
</evidence>
<keyword evidence="2" id="KW-1185">Reference proteome</keyword>
<dbReference type="SUPFAM" id="SSF53474">
    <property type="entry name" value="alpha/beta-Hydrolases"/>
    <property type="match status" value="1"/>
</dbReference>
<dbReference type="EMBL" id="CP142149">
    <property type="protein sequence ID" value="WSE34036.1"/>
    <property type="molecule type" value="Genomic_DNA"/>
</dbReference>
<sequence>MRIAGQEVVEGEVAGVPFVALPPADGAAPAALVVGWHLMEPPRSERAMAAAVPMTGLPAWRVYFGLPLTGARLPAGGFDEFFRLASEDAVLNVNEPVTEQAAAEFPAAVAGLRARLSLVDGPVGVFGGSAGSAVALEVLARGDVEIAAAAVVSPVVQLAPVVARNERLYGVTYPWTDRSRAVAAHYDFVARSAELTAPLLLVVGDQDDAAFRDPSAALASGLGPHAALVGIPDMAHTLADEPGTDPAPQNAAARLVDAAFTDWFGRHL</sequence>
<name>A0ABZ1IHY9_9PSEU</name>
<evidence type="ECO:0000313" key="2">
    <source>
        <dbReference type="Proteomes" id="UP001330812"/>
    </source>
</evidence>